<evidence type="ECO:0000313" key="1">
    <source>
        <dbReference type="EMBL" id="MPN16698.1"/>
    </source>
</evidence>
<sequence>MTYDFAEHAKLDASDLFWQHPRSVLGDAELQATCRDWIAQRAGRYPHWSAADFERHVEGFALGEHLHKPLLALSTGSLRKLWMAAAWASGAALTLIDEPLAALDKPSMRYVQETLNEFTVQDQVERFGKARRCIIVTHWDEMEGVDWDGVLTLA</sequence>
<name>A0A645FQI4_9ZZZZ</name>
<dbReference type="SUPFAM" id="SSF52540">
    <property type="entry name" value="P-loop containing nucleoside triphosphate hydrolases"/>
    <property type="match status" value="1"/>
</dbReference>
<dbReference type="Gene3D" id="3.40.50.300">
    <property type="entry name" value="P-loop containing nucleotide triphosphate hydrolases"/>
    <property type="match status" value="1"/>
</dbReference>
<accession>A0A645FQI4</accession>
<organism evidence="1">
    <name type="scientific">bioreactor metagenome</name>
    <dbReference type="NCBI Taxonomy" id="1076179"/>
    <lineage>
        <taxon>unclassified sequences</taxon>
        <taxon>metagenomes</taxon>
        <taxon>ecological metagenomes</taxon>
    </lineage>
</organism>
<proteinExistence type="predicted"/>
<evidence type="ECO:0008006" key="2">
    <source>
        <dbReference type="Google" id="ProtNLM"/>
    </source>
</evidence>
<reference evidence="1" key="1">
    <citation type="submission" date="2019-08" db="EMBL/GenBank/DDBJ databases">
        <authorList>
            <person name="Kucharzyk K."/>
            <person name="Murdoch R.W."/>
            <person name="Higgins S."/>
            <person name="Loffler F."/>
        </authorList>
    </citation>
    <scope>NUCLEOTIDE SEQUENCE</scope>
</reference>
<dbReference type="AlphaFoldDB" id="A0A645FQI4"/>
<gene>
    <name evidence="1" type="ORF">SDC9_164043</name>
</gene>
<dbReference type="EMBL" id="VSSQ01063696">
    <property type="protein sequence ID" value="MPN16698.1"/>
    <property type="molecule type" value="Genomic_DNA"/>
</dbReference>
<comment type="caution">
    <text evidence="1">The sequence shown here is derived from an EMBL/GenBank/DDBJ whole genome shotgun (WGS) entry which is preliminary data.</text>
</comment>
<protein>
    <recommendedName>
        <fullName evidence="2">ABC transporter domain-containing protein</fullName>
    </recommendedName>
</protein>
<dbReference type="InterPro" id="IPR027417">
    <property type="entry name" value="P-loop_NTPase"/>
</dbReference>